<evidence type="ECO:0000256" key="4">
    <source>
        <dbReference type="ARBA" id="ARBA00023242"/>
    </source>
</evidence>
<keyword evidence="4" id="KW-0539">Nucleus</keyword>
<dbReference type="OrthoDB" id="10258882at2759"/>
<evidence type="ECO:0000256" key="5">
    <source>
        <dbReference type="ARBA" id="ARBA00023306"/>
    </source>
</evidence>
<protein>
    <recommendedName>
        <fullName evidence="9">CDC45-like protein</fullName>
    </recommendedName>
</protein>
<proteinExistence type="inferred from homology"/>
<keyword evidence="3" id="KW-0235">DNA replication</keyword>
<name>A0A0C3QNL2_9AGAM</name>
<evidence type="ECO:0000256" key="6">
    <source>
        <dbReference type="SAM" id="MobiDB-lite"/>
    </source>
</evidence>
<dbReference type="AlphaFoldDB" id="A0A0C3QNL2"/>
<dbReference type="GO" id="GO:0003697">
    <property type="term" value="F:single-stranded DNA binding"/>
    <property type="evidence" value="ECO:0007669"/>
    <property type="project" value="TreeGrafter"/>
</dbReference>
<dbReference type="STRING" id="1051891.A0A0C3QNL2"/>
<evidence type="ECO:0008006" key="9">
    <source>
        <dbReference type="Google" id="ProtNLM"/>
    </source>
</evidence>
<accession>A0A0C3QNL2</accession>
<keyword evidence="5" id="KW-0131">Cell cycle</keyword>
<dbReference type="GO" id="GO:1902977">
    <property type="term" value="P:mitotic DNA replication preinitiation complex assembly"/>
    <property type="evidence" value="ECO:0007669"/>
    <property type="project" value="TreeGrafter"/>
</dbReference>
<evidence type="ECO:0000256" key="2">
    <source>
        <dbReference type="ARBA" id="ARBA00010727"/>
    </source>
</evidence>
<feature type="compositionally biased region" description="Polar residues" evidence="6">
    <location>
        <begin position="422"/>
        <end position="434"/>
    </location>
</feature>
<organism evidence="7 8">
    <name type="scientific">Tulasnella calospora MUT 4182</name>
    <dbReference type="NCBI Taxonomy" id="1051891"/>
    <lineage>
        <taxon>Eukaryota</taxon>
        <taxon>Fungi</taxon>
        <taxon>Dikarya</taxon>
        <taxon>Basidiomycota</taxon>
        <taxon>Agaricomycotina</taxon>
        <taxon>Agaricomycetes</taxon>
        <taxon>Cantharellales</taxon>
        <taxon>Tulasnellaceae</taxon>
        <taxon>Tulasnella</taxon>
    </lineage>
</organism>
<evidence type="ECO:0000313" key="7">
    <source>
        <dbReference type="EMBL" id="KIO29676.1"/>
    </source>
</evidence>
<dbReference type="PANTHER" id="PTHR10507:SF0">
    <property type="entry name" value="CELL DIVISION CONTROL PROTEIN 45 HOMOLOG"/>
    <property type="match status" value="1"/>
</dbReference>
<feature type="region of interest" description="Disordered" evidence="6">
    <location>
        <begin position="410"/>
        <end position="446"/>
    </location>
</feature>
<dbReference type="EMBL" id="KN822980">
    <property type="protein sequence ID" value="KIO29676.1"/>
    <property type="molecule type" value="Genomic_DNA"/>
</dbReference>
<dbReference type="GO" id="GO:0003688">
    <property type="term" value="F:DNA replication origin binding"/>
    <property type="evidence" value="ECO:0007669"/>
    <property type="project" value="TreeGrafter"/>
</dbReference>
<dbReference type="Pfam" id="PF02724">
    <property type="entry name" value="CDC45"/>
    <property type="match status" value="2"/>
</dbReference>
<reference evidence="8" key="2">
    <citation type="submission" date="2015-01" db="EMBL/GenBank/DDBJ databases">
        <title>Evolutionary Origins and Diversification of the Mycorrhizal Mutualists.</title>
        <authorList>
            <consortium name="DOE Joint Genome Institute"/>
            <consortium name="Mycorrhizal Genomics Consortium"/>
            <person name="Kohler A."/>
            <person name="Kuo A."/>
            <person name="Nagy L.G."/>
            <person name="Floudas D."/>
            <person name="Copeland A."/>
            <person name="Barry K.W."/>
            <person name="Cichocki N."/>
            <person name="Veneault-Fourrey C."/>
            <person name="LaButti K."/>
            <person name="Lindquist E.A."/>
            <person name="Lipzen A."/>
            <person name="Lundell T."/>
            <person name="Morin E."/>
            <person name="Murat C."/>
            <person name="Riley R."/>
            <person name="Ohm R."/>
            <person name="Sun H."/>
            <person name="Tunlid A."/>
            <person name="Henrissat B."/>
            <person name="Grigoriev I.V."/>
            <person name="Hibbett D.S."/>
            <person name="Martin F."/>
        </authorList>
    </citation>
    <scope>NUCLEOTIDE SEQUENCE [LARGE SCALE GENOMIC DNA]</scope>
    <source>
        <strain evidence="8">MUT 4182</strain>
    </source>
</reference>
<comment type="subcellular location">
    <subcellularLocation>
        <location evidence="1">Nucleus</location>
    </subcellularLocation>
</comment>
<evidence type="ECO:0000256" key="3">
    <source>
        <dbReference type="ARBA" id="ARBA00022705"/>
    </source>
</evidence>
<dbReference type="InterPro" id="IPR003874">
    <property type="entry name" value="CDC45"/>
</dbReference>
<dbReference type="HOGENOM" id="CLU_005871_3_0_1"/>
<feature type="region of interest" description="Disordered" evidence="6">
    <location>
        <begin position="174"/>
        <end position="201"/>
    </location>
</feature>
<dbReference type="Proteomes" id="UP000054248">
    <property type="component" value="Unassembled WGS sequence"/>
</dbReference>
<gene>
    <name evidence="7" type="ORF">M407DRAFT_21261</name>
</gene>
<evidence type="ECO:0000313" key="8">
    <source>
        <dbReference type="Proteomes" id="UP000054248"/>
    </source>
</evidence>
<evidence type="ECO:0000256" key="1">
    <source>
        <dbReference type="ARBA" id="ARBA00004123"/>
    </source>
</evidence>
<dbReference type="GO" id="GO:0006270">
    <property type="term" value="P:DNA replication initiation"/>
    <property type="evidence" value="ECO:0007669"/>
    <property type="project" value="InterPro"/>
</dbReference>
<dbReference type="GO" id="GO:0000727">
    <property type="term" value="P:double-strand break repair via break-induced replication"/>
    <property type="evidence" value="ECO:0007669"/>
    <property type="project" value="TreeGrafter"/>
</dbReference>
<dbReference type="PANTHER" id="PTHR10507">
    <property type="entry name" value="CDC45-RELATED PROTEIN"/>
    <property type="match status" value="1"/>
</dbReference>
<sequence length="646" mass="71451">MVYILPKNNTRPDHTYAKEYNRILKARRTTPDSSIVMLVPPDLDALCAAHILTTLFGRDDANLRTIPVSGFKNLQDVKDSLLEEKDQLRTIILLNIGALLDIGGDEWFEEFPSRVTIHIIDSSRPVDLHNLFGGAGATEESTAGPRVVVWDDGHADKLTKERLAFDAEEFGFDSSSDEEIEDEDEDEATDDEALDYEEDEDGSKKRRRLAILGLTHQYLSAAITRDQYEAYYTIFSNEVGRLNPPVTMASKGFGDEAGVQPSVELRFPLLRRWNLYEAMFHSGYVANKLAIWQETGISKLNRLLTKMGLSQKQAQQSFMYMNSELRESLPDQLDNIGAESGLIELSYPSFTKSYGNEMQRTSAADVLAGAGALLEAAKGVRLTVEVEGGRGGGELFGGERIWDLRKETGRAKGSVPQRNGDHGSSGSGQASRPGNGSLEGGDAEDNEVTDEQMIDGQPVSVHNFWTAFDALGSNTSLLRQSLALAISLQKAIVRQGCEILGKKRIQFFPDFRFIKIIEGPDLATFAHPMTLTRLVLWLIEATRDRIPLVHAQRLGGGKGASRKSYPYVIACHNPSKRAYTVVGVTGAPEIGEIRRNHFTVAFLRARDQSRARTRLGTFQTSVVEVNQDDLAEFIDALADADSDDDN</sequence>
<dbReference type="GO" id="GO:0031261">
    <property type="term" value="C:DNA replication preinitiation complex"/>
    <property type="evidence" value="ECO:0007669"/>
    <property type="project" value="TreeGrafter"/>
</dbReference>
<reference evidence="7 8" key="1">
    <citation type="submission" date="2014-04" db="EMBL/GenBank/DDBJ databases">
        <authorList>
            <consortium name="DOE Joint Genome Institute"/>
            <person name="Kuo A."/>
            <person name="Girlanda M."/>
            <person name="Perotto S."/>
            <person name="Kohler A."/>
            <person name="Nagy L.G."/>
            <person name="Floudas D."/>
            <person name="Copeland A."/>
            <person name="Barry K.W."/>
            <person name="Cichocki N."/>
            <person name="Veneault-Fourrey C."/>
            <person name="LaButti K."/>
            <person name="Lindquist E.A."/>
            <person name="Lipzen A."/>
            <person name="Lundell T."/>
            <person name="Morin E."/>
            <person name="Murat C."/>
            <person name="Sun H."/>
            <person name="Tunlid A."/>
            <person name="Henrissat B."/>
            <person name="Grigoriev I.V."/>
            <person name="Hibbett D.S."/>
            <person name="Martin F."/>
            <person name="Nordberg H.P."/>
            <person name="Cantor M.N."/>
            <person name="Hua S.X."/>
        </authorList>
    </citation>
    <scope>NUCLEOTIDE SEQUENCE [LARGE SCALE GENOMIC DNA]</scope>
    <source>
        <strain evidence="7 8">MUT 4182</strain>
    </source>
</reference>
<keyword evidence="8" id="KW-1185">Reference proteome</keyword>
<dbReference type="GO" id="GO:0003682">
    <property type="term" value="F:chromatin binding"/>
    <property type="evidence" value="ECO:0007669"/>
    <property type="project" value="TreeGrafter"/>
</dbReference>
<comment type="similarity">
    <text evidence="2">Belongs to the CDC45 family.</text>
</comment>